<proteinExistence type="predicted"/>
<evidence type="ECO:0000313" key="2">
    <source>
        <dbReference type="Proteomes" id="UP001056120"/>
    </source>
</evidence>
<comment type="caution">
    <text evidence="1">The sequence shown here is derived from an EMBL/GenBank/DDBJ whole genome shotgun (WGS) entry which is preliminary data.</text>
</comment>
<name>A0ACB9IZX9_9ASTR</name>
<keyword evidence="2" id="KW-1185">Reference proteome</keyword>
<protein>
    <submittedName>
        <fullName evidence="1">Uncharacterized protein</fullName>
    </submittedName>
</protein>
<reference evidence="2" key="1">
    <citation type="journal article" date="2022" name="Mol. Ecol. Resour.">
        <title>The genomes of chicory, endive, great burdock and yacon provide insights into Asteraceae palaeo-polyploidization history and plant inulin production.</title>
        <authorList>
            <person name="Fan W."/>
            <person name="Wang S."/>
            <person name="Wang H."/>
            <person name="Wang A."/>
            <person name="Jiang F."/>
            <person name="Liu H."/>
            <person name="Zhao H."/>
            <person name="Xu D."/>
            <person name="Zhang Y."/>
        </authorList>
    </citation>
    <scope>NUCLEOTIDE SEQUENCE [LARGE SCALE GENOMIC DNA]</scope>
    <source>
        <strain evidence="2">cv. Yunnan</strain>
    </source>
</reference>
<reference evidence="1 2" key="2">
    <citation type="journal article" date="2022" name="Mol. Ecol. Resour.">
        <title>The genomes of chicory, endive, great burdock and yacon provide insights into Asteraceae paleo-polyploidization history and plant inulin production.</title>
        <authorList>
            <person name="Fan W."/>
            <person name="Wang S."/>
            <person name="Wang H."/>
            <person name="Wang A."/>
            <person name="Jiang F."/>
            <person name="Liu H."/>
            <person name="Zhao H."/>
            <person name="Xu D."/>
            <person name="Zhang Y."/>
        </authorList>
    </citation>
    <scope>NUCLEOTIDE SEQUENCE [LARGE SCALE GENOMIC DNA]</scope>
    <source>
        <strain evidence="2">cv. Yunnan</strain>
        <tissue evidence="1">Leaves</tissue>
    </source>
</reference>
<dbReference type="EMBL" id="CM042023">
    <property type="protein sequence ID" value="KAI3813469.1"/>
    <property type="molecule type" value="Genomic_DNA"/>
</dbReference>
<gene>
    <name evidence="1" type="ORF">L1987_18194</name>
</gene>
<sequence length="264" mass="30331">MKLPDSDLQNIMSLGIDRNTESDSATSLTEVLNIKCFFGFERKEQVDDTPIEHIPIVYWEYLSKMERKLEDLSSDDTLSNHENEESYQKGGEPRTQEEKVESPTQSEFTEVPLTHSQDPISEWLDDTSLQIFVIRVIDGTYSTFREITEANALPIAELKLLSLLPMLVETEKGKELSKKIRRSLWSVIGQEEVAPVSSYIPIIYWEYLNGTSTYELLRTDGSREMFNTSKLLCLDETSLQPLINKEMNEMAFGIERAIKAFAKR</sequence>
<evidence type="ECO:0000313" key="1">
    <source>
        <dbReference type="EMBL" id="KAI3813469.1"/>
    </source>
</evidence>
<dbReference type="Proteomes" id="UP001056120">
    <property type="component" value="Linkage Group LG06"/>
</dbReference>
<accession>A0ACB9IZX9</accession>
<organism evidence="1 2">
    <name type="scientific">Smallanthus sonchifolius</name>
    <dbReference type="NCBI Taxonomy" id="185202"/>
    <lineage>
        <taxon>Eukaryota</taxon>
        <taxon>Viridiplantae</taxon>
        <taxon>Streptophyta</taxon>
        <taxon>Embryophyta</taxon>
        <taxon>Tracheophyta</taxon>
        <taxon>Spermatophyta</taxon>
        <taxon>Magnoliopsida</taxon>
        <taxon>eudicotyledons</taxon>
        <taxon>Gunneridae</taxon>
        <taxon>Pentapetalae</taxon>
        <taxon>asterids</taxon>
        <taxon>campanulids</taxon>
        <taxon>Asterales</taxon>
        <taxon>Asteraceae</taxon>
        <taxon>Asteroideae</taxon>
        <taxon>Heliantheae alliance</taxon>
        <taxon>Millerieae</taxon>
        <taxon>Smallanthus</taxon>
    </lineage>
</organism>